<accession>A0A426YQK5</accession>
<gene>
    <name evidence="1" type="ORF">B296_00042474</name>
</gene>
<organism evidence="1 2">
    <name type="scientific">Ensete ventricosum</name>
    <name type="common">Abyssinian banana</name>
    <name type="synonym">Musa ensete</name>
    <dbReference type="NCBI Taxonomy" id="4639"/>
    <lineage>
        <taxon>Eukaryota</taxon>
        <taxon>Viridiplantae</taxon>
        <taxon>Streptophyta</taxon>
        <taxon>Embryophyta</taxon>
        <taxon>Tracheophyta</taxon>
        <taxon>Spermatophyta</taxon>
        <taxon>Magnoliopsida</taxon>
        <taxon>Liliopsida</taxon>
        <taxon>Zingiberales</taxon>
        <taxon>Musaceae</taxon>
        <taxon>Ensete</taxon>
    </lineage>
</organism>
<dbReference type="EMBL" id="AMZH03010834">
    <property type="protein sequence ID" value="RRT53992.1"/>
    <property type="molecule type" value="Genomic_DNA"/>
</dbReference>
<name>A0A426YQK5_ENSVE</name>
<comment type="caution">
    <text evidence="1">The sequence shown here is derived from an EMBL/GenBank/DDBJ whole genome shotgun (WGS) entry which is preliminary data.</text>
</comment>
<evidence type="ECO:0000313" key="2">
    <source>
        <dbReference type="Proteomes" id="UP000287651"/>
    </source>
</evidence>
<dbReference type="Proteomes" id="UP000287651">
    <property type="component" value="Unassembled WGS sequence"/>
</dbReference>
<reference evidence="1 2" key="1">
    <citation type="journal article" date="2014" name="Agronomy (Basel)">
        <title>A Draft Genome Sequence for Ensete ventricosum, the Drought-Tolerant Tree Against Hunger.</title>
        <authorList>
            <person name="Harrison J."/>
            <person name="Moore K.A."/>
            <person name="Paszkiewicz K."/>
            <person name="Jones T."/>
            <person name="Grant M."/>
            <person name="Ambacheew D."/>
            <person name="Muzemil S."/>
            <person name="Studholme D.J."/>
        </authorList>
    </citation>
    <scope>NUCLEOTIDE SEQUENCE [LARGE SCALE GENOMIC DNA]</scope>
</reference>
<protein>
    <submittedName>
        <fullName evidence="1">Uncharacterized protein</fullName>
    </submittedName>
</protein>
<evidence type="ECO:0000313" key="1">
    <source>
        <dbReference type="EMBL" id="RRT53992.1"/>
    </source>
</evidence>
<sequence length="109" mass="11451">MEGSVPYDRRGASKINSFATAAKVACTMLLGPRTIWKRTTVMISNNSIKGLSVLTAGTPAGRISCGPGSGGFARREGTTMPVGQSSVRLPPRHDHTVIVLLLGFRAGEP</sequence>
<proteinExistence type="predicted"/>
<dbReference type="AlphaFoldDB" id="A0A426YQK5"/>